<dbReference type="EMBL" id="CM000776">
    <property type="protein sequence ID" value="EES88810.1"/>
    <property type="molecule type" value="Genomic_DNA"/>
</dbReference>
<accession>C5ZVF1</accession>
<evidence type="ECO:0000313" key="2">
    <source>
        <dbReference type="EMBL" id="EES88810.1"/>
    </source>
</evidence>
<evidence type="ECO:0008006" key="4">
    <source>
        <dbReference type="Google" id="ProtNLM"/>
    </source>
</evidence>
<evidence type="ECO:0000313" key="3">
    <source>
        <dbReference type="Proteomes" id="UP000007032"/>
    </source>
</evidence>
<keyword evidence="3" id="KW-1185">Reference proteome</keyword>
<feature type="transmembrane region" description="Helical" evidence="1">
    <location>
        <begin position="103"/>
        <end position="124"/>
    </location>
</feature>
<dbReference type="Proteomes" id="UP000007032">
    <property type="component" value="Chromosome"/>
</dbReference>
<dbReference type="RefSeq" id="WP_006656673.1">
    <property type="nucleotide sequence ID" value="NZ_CM000776.2"/>
</dbReference>
<feature type="transmembrane region" description="Helical" evidence="1">
    <location>
        <begin position="131"/>
        <end position="147"/>
    </location>
</feature>
<feature type="transmembrane region" description="Helical" evidence="1">
    <location>
        <begin position="39"/>
        <end position="57"/>
    </location>
</feature>
<feature type="transmembrane region" description="Helical" evidence="1">
    <location>
        <begin position="64"/>
        <end position="83"/>
    </location>
</feature>
<sequence length="180" mass="20697">MRIIIESIALLALFCLGYYGILSIENQILYGIYFSFEALYLYTGYFAFALLFVGLWLPHLYGRLLGLLAFVAMSWHFLIFAYLDFNLDIQLMLQKILAENSLILGSIGFLISLFIFCASLANLFRRFKMYFLVYLAILLALLHILTQQKILSTLHYVLLIATLCALSLKIYKHLKAPKVS</sequence>
<gene>
    <name evidence="2" type="ORF">HCAN_0086</name>
</gene>
<dbReference type="HOGENOM" id="CLU_1494273_0_0_7"/>
<dbReference type="AlphaFoldDB" id="C5ZVF1"/>
<reference evidence="2 3" key="1">
    <citation type="journal article" date="2009" name="J. Bacteriol.">
        <title>Genome sequence of the emerging pathogen Helicobacter canadensis.</title>
        <authorList>
            <person name="Loman N.J."/>
            <person name="Snyder L.A."/>
            <person name="Linton J.D."/>
            <person name="Langdon R."/>
            <person name="Lawson A.J."/>
            <person name="Weinstock G.M."/>
            <person name="Wren B.W."/>
            <person name="Pallen M.J."/>
        </authorList>
    </citation>
    <scope>NUCLEOTIDE SEQUENCE [LARGE SCALE GENOMIC DNA]</scope>
    <source>
        <strain evidence="2 3">MIT 98-5491</strain>
    </source>
</reference>
<keyword evidence="1" id="KW-1133">Transmembrane helix</keyword>
<dbReference type="STRING" id="537970.HCAN_0086"/>
<proteinExistence type="predicted"/>
<name>C5ZVF1_9HELI</name>
<keyword evidence="1" id="KW-0472">Membrane</keyword>
<protein>
    <recommendedName>
        <fullName evidence="4">Ferric reductase</fullName>
    </recommendedName>
</protein>
<keyword evidence="1" id="KW-0812">Transmembrane</keyword>
<dbReference type="OrthoDB" id="5324570at2"/>
<organism evidence="2 3">
    <name type="scientific">Helicobacter canadensis MIT 98-5491</name>
    <dbReference type="NCBI Taxonomy" id="537970"/>
    <lineage>
        <taxon>Bacteria</taxon>
        <taxon>Pseudomonadati</taxon>
        <taxon>Campylobacterota</taxon>
        <taxon>Epsilonproteobacteria</taxon>
        <taxon>Campylobacterales</taxon>
        <taxon>Helicobacteraceae</taxon>
        <taxon>Helicobacter</taxon>
    </lineage>
</organism>
<evidence type="ECO:0000256" key="1">
    <source>
        <dbReference type="SAM" id="Phobius"/>
    </source>
</evidence>
<feature type="transmembrane region" description="Helical" evidence="1">
    <location>
        <begin position="153"/>
        <end position="171"/>
    </location>
</feature>